<reference evidence="1 2" key="1">
    <citation type="submission" date="2022-04" db="EMBL/GenBank/DDBJ databases">
        <title>Spirosoma sp. strain RP8 genome sequencing and assembly.</title>
        <authorList>
            <person name="Jung Y."/>
        </authorList>
    </citation>
    <scope>NUCLEOTIDE SEQUENCE [LARGE SCALE GENOMIC DNA]</scope>
    <source>
        <strain evidence="1 2">RP8</strain>
    </source>
</reference>
<protein>
    <submittedName>
        <fullName evidence="1">L-rhamnose mutarotase</fullName>
    </submittedName>
</protein>
<dbReference type="InterPro" id="IPR011008">
    <property type="entry name" value="Dimeric_a/b-barrel"/>
</dbReference>
<dbReference type="SUPFAM" id="SSF54909">
    <property type="entry name" value="Dimeric alpha+beta barrel"/>
    <property type="match status" value="1"/>
</dbReference>
<dbReference type="RefSeq" id="WP_248477847.1">
    <property type="nucleotide sequence ID" value="NZ_JALPRF010000002.1"/>
</dbReference>
<dbReference type="InterPro" id="IPR008000">
    <property type="entry name" value="Rham/fucose_mutarotase"/>
</dbReference>
<comment type="caution">
    <text evidence="1">The sequence shown here is derived from an EMBL/GenBank/DDBJ whole genome shotgun (WGS) entry which is preliminary data.</text>
</comment>
<dbReference type="EMBL" id="JALPRF010000002">
    <property type="protein sequence ID" value="MCK8493279.1"/>
    <property type="molecule type" value="Genomic_DNA"/>
</dbReference>
<proteinExistence type="predicted"/>
<dbReference type="Proteomes" id="UP001202180">
    <property type="component" value="Unassembled WGS sequence"/>
</dbReference>
<dbReference type="Pfam" id="PF05336">
    <property type="entry name" value="rhaM"/>
    <property type="match status" value="1"/>
</dbReference>
<organism evidence="1 2">
    <name type="scientific">Spirosoma liriopis</name>
    <dbReference type="NCBI Taxonomy" id="2937440"/>
    <lineage>
        <taxon>Bacteria</taxon>
        <taxon>Pseudomonadati</taxon>
        <taxon>Bacteroidota</taxon>
        <taxon>Cytophagia</taxon>
        <taxon>Cytophagales</taxon>
        <taxon>Cytophagaceae</taxon>
        <taxon>Spirosoma</taxon>
    </lineage>
</organism>
<gene>
    <name evidence="1" type="ORF">M0L20_15535</name>
</gene>
<evidence type="ECO:0000313" key="2">
    <source>
        <dbReference type="Proteomes" id="UP001202180"/>
    </source>
</evidence>
<accession>A0ABT0HM74</accession>
<dbReference type="InterPro" id="IPR052996">
    <property type="entry name" value="Carb_Metab_Mutarotase"/>
</dbReference>
<dbReference type="PANTHER" id="PTHR43239:SF1">
    <property type="entry name" value="UPF0734 PROTEIN DDB_G0273871_DDB_G0273177"/>
    <property type="match status" value="1"/>
</dbReference>
<name>A0ABT0HM74_9BACT</name>
<evidence type="ECO:0000313" key="1">
    <source>
        <dbReference type="EMBL" id="MCK8493279.1"/>
    </source>
</evidence>
<sequence>MRYCLALDLKDDPTLIAEYEQYHQRIWPEIEASIRESGITDMEIYRLGNRLFMIMETDETFSFEAKSAADVANPKVQEWETLMWKYQQALPLAKPGEKWLLMDRIFAL</sequence>
<dbReference type="Gene3D" id="3.30.70.100">
    <property type="match status" value="1"/>
</dbReference>
<keyword evidence="2" id="KW-1185">Reference proteome</keyword>
<dbReference type="PANTHER" id="PTHR43239">
    <property type="entry name" value="UPF0734 PROTEIN DDB_G0273871/DDB_G0273177"/>
    <property type="match status" value="1"/>
</dbReference>